<keyword evidence="2" id="KW-0472">Membrane</keyword>
<proteinExistence type="predicted"/>
<comment type="caution">
    <text evidence="3">The sequence shown here is derived from an EMBL/GenBank/DDBJ whole genome shotgun (WGS) entry which is preliminary data.</text>
</comment>
<evidence type="ECO:0000256" key="2">
    <source>
        <dbReference type="SAM" id="Phobius"/>
    </source>
</evidence>
<feature type="transmembrane region" description="Helical" evidence="2">
    <location>
        <begin position="20"/>
        <end position="41"/>
    </location>
</feature>
<dbReference type="EMBL" id="VBOX01000100">
    <property type="protein sequence ID" value="TMQ61518.1"/>
    <property type="molecule type" value="Genomic_DNA"/>
</dbReference>
<evidence type="ECO:0000256" key="1">
    <source>
        <dbReference type="SAM" id="MobiDB-lite"/>
    </source>
</evidence>
<reference evidence="3 4" key="1">
    <citation type="journal article" date="2019" name="Nat. Microbiol.">
        <title>Mediterranean grassland soil C-N compound turnover is dependent on rainfall and depth, and is mediated by genomically divergent microorganisms.</title>
        <authorList>
            <person name="Diamond S."/>
            <person name="Andeer P.F."/>
            <person name="Li Z."/>
            <person name="Crits-Christoph A."/>
            <person name="Burstein D."/>
            <person name="Anantharaman K."/>
            <person name="Lane K.R."/>
            <person name="Thomas B.C."/>
            <person name="Pan C."/>
            <person name="Northen T.R."/>
            <person name="Banfield J.F."/>
        </authorList>
    </citation>
    <scope>NUCLEOTIDE SEQUENCE [LARGE SCALE GENOMIC DNA]</scope>
    <source>
        <strain evidence="3">WS_7</strain>
    </source>
</reference>
<name>A0A538TD19_UNCEI</name>
<dbReference type="Proteomes" id="UP000317366">
    <property type="component" value="Unassembled WGS sequence"/>
</dbReference>
<evidence type="ECO:0000313" key="4">
    <source>
        <dbReference type="Proteomes" id="UP000317366"/>
    </source>
</evidence>
<evidence type="ECO:0000313" key="3">
    <source>
        <dbReference type="EMBL" id="TMQ61518.1"/>
    </source>
</evidence>
<gene>
    <name evidence="3" type="ORF">E6K77_10140</name>
</gene>
<organism evidence="3 4">
    <name type="scientific">Eiseniibacteriota bacterium</name>
    <dbReference type="NCBI Taxonomy" id="2212470"/>
    <lineage>
        <taxon>Bacteria</taxon>
        <taxon>Candidatus Eiseniibacteriota</taxon>
    </lineage>
</organism>
<sequence>MEPRQRPGRRVPGWLPWTLIGFAALLLLVSMGAGILALLFAKGDPTLSRRIAAFISSSVGSDSTRLESARIHGSIFGGAVLEQPRLVVVTPDGPVPWLIATRLTAEYDTFELLFSRRRTLRMTIDSPVLPLVHDHRGNLVVPRFGRSKRSPLDKTATRIDIRIRDGTISLDRDGVRFGNIAGNAVALLEPQHTTIRVARVSGVSRMPGRPGSIRAEGVAVVSKGHMRFDPLYIALDRSRIRSAIRGRGGPPVGDDRGGTGGGVDRPRESRPGRGANRRRLCPRQAGGGLRGRGDRDARCSHRGSASQERGSRAPPLVAAAR</sequence>
<accession>A0A538TD19</accession>
<keyword evidence="2" id="KW-0812">Transmembrane</keyword>
<keyword evidence="2" id="KW-1133">Transmembrane helix</keyword>
<protein>
    <submittedName>
        <fullName evidence="3">Uncharacterized protein</fullName>
    </submittedName>
</protein>
<dbReference type="AlphaFoldDB" id="A0A538TD19"/>
<feature type="region of interest" description="Disordered" evidence="1">
    <location>
        <begin position="243"/>
        <end position="321"/>
    </location>
</feature>